<feature type="domain" description="Peptidase S54 GlpG peptidase N-terminal" evidence="9">
    <location>
        <begin position="1"/>
        <end position="86"/>
    </location>
</feature>
<dbReference type="GO" id="GO:0006508">
    <property type="term" value="P:proteolysis"/>
    <property type="evidence" value="ECO:0007669"/>
    <property type="project" value="UniProtKB-KW"/>
</dbReference>
<keyword evidence="10" id="KW-0645">Protease</keyword>
<comment type="caution">
    <text evidence="10">The sequence shown here is derived from an EMBL/GenBank/DDBJ whole genome shotgun (WGS) entry which is preliminary data.</text>
</comment>
<feature type="transmembrane region" description="Helical" evidence="7">
    <location>
        <begin position="101"/>
        <end position="126"/>
    </location>
</feature>
<keyword evidence="11" id="KW-1185">Reference proteome</keyword>
<dbReference type="Pfam" id="PF01694">
    <property type="entry name" value="Rhomboid"/>
    <property type="match status" value="1"/>
</dbReference>
<keyword evidence="4 7" id="KW-0812">Transmembrane</keyword>
<proteinExistence type="predicted"/>
<keyword evidence="10" id="KW-0378">Hydrolase</keyword>
<dbReference type="InterPro" id="IPR022764">
    <property type="entry name" value="Peptidase_S54_rhomboid_dom"/>
</dbReference>
<evidence type="ECO:0000256" key="2">
    <source>
        <dbReference type="ARBA" id="ARBA00022475"/>
    </source>
</evidence>
<dbReference type="STRING" id="29495.EA26_00120"/>
<keyword evidence="6 7" id="KW-0472">Membrane</keyword>
<dbReference type="Pfam" id="PF12122">
    <property type="entry name" value="Rhomboid_N"/>
    <property type="match status" value="1"/>
</dbReference>
<sequence>MRRLVALNNPRMIQAFIDYMASQQIELQMMPEGEGMFALWLMDEQHLLEVEAELDRFLANPMDSKYSAASWQVAETRKARFRYRSPSLGAMVKAKAGPLTLVIMLLCSVIYLLQTFGLADAVFALLHFPAAAEQQWQLWRWVSHAVLHFSVLHIAFNLLWWWQLGGDLEQRLGTGKLLQLFVISAALSGVGQFMVHGANFGGLSGVVYALVGYVWIFGYRCPHKGLSLPKPIVAFMLVWLVLGYVQPFMAIGNTAHLVGLLAGMALAYLDSTKAKNQKAA</sequence>
<feature type="transmembrane region" description="Helical" evidence="7">
    <location>
        <begin position="251"/>
        <end position="269"/>
    </location>
</feature>
<protein>
    <submittedName>
        <fullName evidence="10">Intramembrane serine protease GlpG</fullName>
    </submittedName>
</protein>
<name>A0A099LQ83_9VIBR</name>
<feature type="domain" description="Peptidase S54 rhomboid" evidence="8">
    <location>
        <begin position="135"/>
        <end position="271"/>
    </location>
</feature>
<organism evidence="10 11">
    <name type="scientific">Vibrio navarrensis</name>
    <dbReference type="NCBI Taxonomy" id="29495"/>
    <lineage>
        <taxon>Bacteria</taxon>
        <taxon>Pseudomonadati</taxon>
        <taxon>Pseudomonadota</taxon>
        <taxon>Gammaproteobacteria</taxon>
        <taxon>Vibrionales</taxon>
        <taxon>Vibrionaceae</taxon>
        <taxon>Vibrio</taxon>
    </lineage>
</organism>
<evidence type="ECO:0000259" key="9">
    <source>
        <dbReference type="Pfam" id="PF12122"/>
    </source>
</evidence>
<dbReference type="GO" id="GO:0016020">
    <property type="term" value="C:membrane"/>
    <property type="evidence" value="ECO:0007669"/>
    <property type="project" value="UniProtKB-SubCell"/>
</dbReference>
<dbReference type="InterPro" id="IPR035952">
    <property type="entry name" value="Rhomboid-like_sf"/>
</dbReference>
<reference evidence="10 11" key="1">
    <citation type="submission" date="2014-04" db="EMBL/GenBank/DDBJ databases">
        <title>Genome sequencing of Vibrio navarrensis strains.</title>
        <authorList>
            <person name="Gladney L.M."/>
            <person name="Katz L.S."/>
            <person name="Marino-Ramirez L."/>
            <person name="Jordan I.K."/>
        </authorList>
    </citation>
    <scope>NUCLEOTIDE SEQUENCE [LARGE SCALE GENOMIC DNA]</scope>
    <source>
        <strain evidence="10 11">ATCC 51183</strain>
    </source>
</reference>
<evidence type="ECO:0000256" key="4">
    <source>
        <dbReference type="ARBA" id="ARBA00022692"/>
    </source>
</evidence>
<keyword evidence="3" id="KW-0997">Cell inner membrane</keyword>
<evidence type="ECO:0000259" key="8">
    <source>
        <dbReference type="Pfam" id="PF01694"/>
    </source>
</evidence>
<dbReference type="NCBIfam" id="TIGR04239">
    <property type="entry name" value="rhombo_GlpG"/>
    <property type="match status" value="1"/>
</dbReference>
<keyword evidence="2" id="KW-1003">Cell membrane</keyword>
<evidence type="ECO:0000256" key="5">
    <source>
        <dbReference type="ARBA" id="ARBA00022989"/>
    </source>
</evidence>
<dbReference type="EMBL" id="JMCG01000001">
    <property type="protein sequence ID" value="KGK09814.1"/>
    <property type="molecule type" value="Genomic_DNA"/>
</dbReference>
<comment type="subcellular location">
    <subcellularLocation>
        <location evidence="1">Membrane</location>
        <topology evidence="1">Multi-pass membrane protein</topology>
    </subcellularLocation>
</comment>
<dbReference type="InterPro" id="IPR022732">
    <property type="entry name" value="Peptidase_S54_GlpG_N"/>
</dbReference>
<evidence type="ECO:0000256" key="7">
    <source>
        <dbReference type="SAM" id="Phobius"/>
    </source>
</evidence>
<evidence type="ECO:0000256" key="1">
    <source>
        <dbReference type="ARBA" id="ARBA00004141"/>
    </source>
</evidence>
<dbReference type="InterPro" id="IPR023662">
    <property type="entry name" value="Rhomboid_protease_GlpG"/>
</dbReference>
<dbReference type="SUPFAM" id="SSF144091">
    <property type="entry name" value="Rhomboid-like"/>
    <property type="match status" value="1"/>
</dbReference>
<dbReference type="RefSeq" id="WP_039422102.1">
    <property type="nucleotide sequence ID" value="NZ_CP061845.1"/>
</dbReference>
<dbReference type="AlphaFoldDB" id="A0A099LQ83"/>
<dbReference type="InterPro" id="IPR038236">
    <property type="entry name" value="GlpG_N_sf"/>
</dbReference>
<evidence type="ECO:0000256" key="3">
    <source>
        <dbReference type="ARBA" id="ARBA00022519"/>
    </source>
</evidence>
<feature type="transmembrane region" description="Helical" evidence="7">
    <location>
        <begin position="226"/>
        <end position="245"/>
    </location>
</feature>
<feature type="transmembrane region" description="Helical" evidence="7">
    <location>
        <begin position="200"/>
        <end position="219"/>
    </location>
</feature>
<keyword evidence="5 7" id="KW-1133">Transmembrane helix</keyword>
<dbReference type="Proteomes" id="UP000029994">
    <property type="component" value="Unassembled WGS sequence"/>
</dbReference>
<dbReference type="Gene3D" id="3.30.70.2350">
    <property type="match status" value="1"/>
</dbReference>
<dbReference type="GO" id="GO:0004252">
    <property type="term" value="F:serine-type endopeptidase activity"/>
    <property type="evidence" value="ECO:0007669"/>
    <property type="project" value="InterPro"/>
</dbReference>
<dbReference type="GeneID" id="43681631"/>
<evidence type="ECO:0000313" key="10">
    <source>
        <dbReference type="EMBL" id="KGK09814.1"/>
    </source>
</evidence>
<dbReference type="PANTHER" id="PTHR43066">
    <property type="entry name" value="RHOMBOID-RELATED PROTEIN"/>
    <property type="match status" value="1"/>
</dbReference>
<feature type="transmembrane region" description="Helical" evidence="7">
    <location>
        <begin position="177"/>
        <end position="194"/>
    </location>
</feature>
<feature type="transmembrane region" description="Helical" evidence="7">
    <location>
        <begin position="146"/>
        <end position="165"/>
    </location>
</feature>
<evidence type="ECO:0000256" key="6">
    <source>
        <dbReference type="ARBA" id="ARBA00023136"/>
    </source>
</evidence>
<accession>A0A099LQ83</accession>
<dbReference type="Gene3D" id="1.20.1540.10">
    <property type="entry name" value="Rhomboid-like"/>
    <property type="match status" value="1"/>
</dbReference>
<dbReference type="eggNOG" id="COG0705">
    <property type="taxonomic scope" value="Bacteria"/>
</dbReference>
<dbReference type="PANTHER" id="PTHR43066:SF26">
    <property type="entry name" value="RHOMBOID PROTEASE GLPG"/>
    <property type="match status" value="1"/>
</dbReference>
<gene>
    <name evidence="10" type="ORF">EA26_00120</name>
</gene>
<evidence type="ECO:0000313" key="11">
    <source>
        <dbReference type="Proteomes" id="UP000029994"/>
    </source>
</evidence>